<gene>
    <name evidence="1" type="ORF">RND81_09G073700</name>
</gene>
<dbReference type="EMBL" id="JBDFQZ010000009">
    <property type="protein sequence ID" value="KAK9689662.1"/>
    <property type="molecule type" value="Genomic_DNA"/>
</dbReference>
<comment type="caution">
    <text evidence="1">The sequence shown here is derived from an EMBL/GenBank/DDBJ whole genome shotgun (WGS) entry which is preliminary data.</text>
</comment>
<sequence>MPHSSTTTQPALCIQYNSANTLSPHSMYMLLAWSMLYSRMLRSLISTSAFEASYQYVENIWNFLKASEELKLPAFEALDLERCLVVEKGGPIKGVSATSLFYSWASILVAYGSIPVPQTFAVDFSGELSECLDIMHSFQTTTA</sequence>
<organism evidence="1 2">
    <name type="scientific">Saponaria officinalis</name>
    <name type="common">Common soapwort</name>
    <name type="synonym">Lychnis saponaria</name>
    <dbReference type="NCBI Taxonomy" id="3572"/>
    <lineage>
        <taxon>Eukaryota</taxon>
        <taxon>Viridiplantae</taxon>
        <taxon>Streptophyta</taxon>
        <taxon>Embryophyta</taxon>
        <taxon>Tracheophyta</taxon>
        <taxon>Spermatophyta</taxon>
        <taxon>Magnoliopsida</taxon>
        <taxon>eudicotyledons</taxon>
        <taxon>Gunneridae</taxon>
        <taxon>Pentapetalae</taxon>
        <taxon>Caryophyllales</taxon>
        <taxon>Caryophyllaceae</taxon>
        <taxon>Caryophylleae</taxon>
        <taxon>Saponaria</taxon>
    </lineage>
</organism>
<evidence type="ECO:0000313" key="1">
    <source>
        <dbReference type="EMBL" id="KAK9689662.1"/>
    </source>
</evidence>
<dbReference type="Proteomes" id="UP001443914">
    <property type="component" value="Unassembled WGS sequence"/>
</dbReference>
<proteinExistence type="predicted"/>
<protein>
    <submittedName>
        <fullName evidence="1">Uncharacterized protein</fullName>
    </submittedName>
</protein>
<accession>A0AAW1IJY1</accession>
<dbReference type="AlphaFoldDB" id="A0AAW1IJY1"/>
<name>A0AAW1IJY1_SAPOF</name>
<keyword evidence="2" id="KW-1185">Reference proteome</keyword>
<evidence type="ECO:0000313" key="2">
    <source>
        <dbReference type="Proteomes" id="UP001443914"/>
    </source>
</evidence>
<reference evidence="1" key="1">
    <citation type="submission" date="2024-03" db="EMBL/GenBank/DDBJ databases">
        <title>WGS assembly of Saponaria officinalis var. Norfolk2.</title>
        <authorList>
            <person name="Jenkins J."/>
            <person name="Shu S."/>
            <person name="Grimwood J."/>
            <person name="Barry K."/>
            <person name="Goodstein D."/>
            <person name="Schmutz J."/>
            <person name="Leebens-Mack J."/>
            <person name="Osbourn A."/>
        </authorList>
    </citation>
    <scope>NUCLEOTIDE SEQUENCE [LARGE SCALE GENOMIC DNA]</scope>
    <source>
        <strain evidence="1">JIC</strain>
    </source>
</reference>